<protein>
    <recommendedName>
        <fullName evidence="3">3-methyladenine DNA glycosylase AlkC</fullName>
    </recommendedName>
</protein>
<sequence>MSNILNEKFELIAQLYEIDSMELIGMPTIILEHSVLNTVDLFELTKIYLHREPHNKLIVSNILKRFSGNNQCVLIYDYVFDTLKSAGYTNRLRYRKILEHILVDLDETYKLEFFSYFFRSKYVYEIKGALKIARLVWNMDLETMLVDNYAKTKNIDVLITLIDMSNSGEVYNFIKNAWTIKTPNYLKAKFVGKLRDGAELKNILFLKDIDPGNFLSLLKFTSENIDDKMLMECYENVPEKYKPFAIWNLSRLGKWNLIKPLILEYASNPLRKFQGFSETSFD</sequence>
<evidence type="ECO:0000313" key="2">
    <source>
        <dbReference type="Proteomes" id="UP001595792"/>
    </source>
</evidence>
<comment type="caution">
    <text evidence="1">The sequence shown here is derived from an EMBL/GenBank/DDBJ whole genome shotgun (WGS) entry which is preliminary data.</text>
</comment>
<dbReference type="Proteomes" id="UP001595792">
    <property type="component" value="Unassembled WGS sequence"/>
</dbReference>
<gene>
    <name evidence="1" type="ORF">ACFOUY_01050</name>
</gene>
<organism evidence="1 2">
    <name type="scientific">Pedobacter jamesrossensis</name>
    <dbReference type="NCBI Taxonomy" id="1908238"/>
    <lineage>
        <taxon>Bacteria</taxon>
        <taxon>Pseudomonadati</taxon>
        <taxon>Bacteroidota</taxon>
        <taxon>Sphingobacteriia</taxon>
        <taxon>Sphingobacteriales</taxon>
        <taxon>Sphingobacteriaceae</taxon>
        <taxon>Pedobacter</taxon>
    </lineage>
</organism>
<evidence type="ECO:0008006" key="3">
    <source>
        <dbReference type="Google" id="ProtNLM"/>
    </source>
</evidence>
<name>A0ABV8NI63_9SPHI</name>
<proteinExistence type="predicted"/>
<dbReference type="RefSeq" id="WP_378958584.1">
    <property type="nucleotide sequence ID" value="NZ_JBHRXC010000016.1"/>
</dbReference>
<reference evidence="2" key="1">
    <citation type="journal article" date="2019" name="Int. J. Syst. Evol. Microbiol.">
        <title>The Global Catalogue of Microorganisms (GCM) 10K type strain sequencing project: providing services to taxonomists for standard genome sequencing and annotation.</title>
        <authorList>
            <consortium name="The Broad Institute Genomics Platform"/>
            <consortium name="The Broad Institute Genome Sequencing Center for Infectious Disease"/>
            <person name="Wu L."/>
            <person name="Ma J."/>
        </authorList>
    </citation>
    <scope>NUCLEOTIDE SEQUENCE [LARGE SCALE GENOMIC DNA]</scope>
    <source>
        <strain evidence="2">CCM 8689</strain>
    </source>
</reference>
<keyword evidence="2" id="KW-1185">Reference proteome</keyword>
<dbReference type="EMBL" id="JBHSBY010000007">
    <property type="protein sequence ID" value="MFC4195279.1"/>
    <property type="molecule type" value="Genomic_DNA"/>
</dbReference>
<accession>A0ABV8NI63</accession>
<evidence type="ECO:0000313" key="1">
    <source>
        <dbReference type="EMBL" id="MFC4195279.1"/>
    </source>
</evidence>